<proteinExistence type="predicted"/>
<evidence type="ECO:0000256" key="1">
    <source>
        <dbReference type="SAM" id="MobiDB-lite"/>
    </source>
</evidence>
<reference evidence="2 3" key="1">
    <citation type="journal article" date="2018" name="Sci. Rep.">
        <title>Comparative analysis of the Pocillopora damicornis genome highlights role of immune system in coral evolution.</title>
        <authorList>
            <person name="Cunning R."/>
            <person name="Bay R.A."/>
            <person name="Gillette P."/>
            <person name="Baker A.C."/>
            <person name="Traylor-Knowles N."/>
        </authorList>
    </citation>
    <scope>NUCLEOTIDE SEQUENCE [LARGE SCALE GENOMIC DNA]</scope>
    <source>
        <strain evidence="2">RSMAS</strain>
        <tissue evidence="2">Whole animal</tissue>
    </source>
</reference>
<feature type="region of interest" description="Disordered" evidence="1">
    <location>
        <begin position="38"/>
        <end position="74"/>
    </location>
</feature>
<evidence type="ECO:0000313" key="3">
    <source>
        <dbReference type="Proteomes" id="UP000275408"/>
    </source>
</evidence>
<comment type="caution">
    <text evidence="2">The sequence shown here is derived from an EMBL/GenBank/DDBJ whole genome shotgun (WGS) entry which is preliminary data.</text>
</comment>
<dbReference type="AlphaFoldDB" id="A0A3M6TE69"/>
<protein>
    <submittedName>
        <fullName evidence="2">Uncharacterized protein</fullName>
    </submittedName>
</protein>
<name>A0A3M6TE69_POCDA</name>
<keyword evidence="3" id="KW-1185">Reference proteome</keyword>
<accession>A0A3M6TE69</accession>
<feature type="compositionally biased region" description="Polar residues" evidence="1">
    <location>
        <begin position="48"/>
        <end position="61"/>
    </location>
</feature>
<evidence type="ECO:0000313" key="2">
    <source>
        <dbReference type="EMBL" id="RMX39682.1"/>
    </source>
</evidence>
<dbReference type="Proteomes" id="UP000275408">
    <property type="component" value="Unassembled WGS sequence"/>
</dbReference>
<gene>
    <name evidence="2" type="ORF">pdam_00008037</name>
</gene>
<sequence>MLDNPRKNVDSKINDDIANQIRKSLTSTACLNYLSKTDDKATRKRSISKSNNDRPLSSPRCNRNKIHQTARDDA</sequence>
<dbReference type="EMBL" id="RCHS01003789">
    <property type="protein sequence ID" value="RMX39682.1"/>
    <property type="molecule type" value="Genomic_DNA"/>
</dbReference>
<feature type="non-terminal residue" evidence="2">
    <location>
        <position position="74"/>
    </location>
</feature>
<organism evidence="2 3">
    <name type="scientific">Pocillopora damicornis</name>
    <name type="common">Cauliflower coral</name>
    <name type="synonym">Millepora damicornis</name>
    <dbReference type="NCBI Taxonomy" id="46731"/>
    <lineage>
        <taxon>Eukaryota</taxon>
        <taxon>Metazoa</taxon>
        <taxon>Cnidaria</taxon>
        <taxon>Anthozoa</taxon>
        <taxon>Hexacorallia</taxon>
        <taxon>Scleractinia</taxon>
        <taxon>Astrocoeniina</taxon>
        <taxon>Pocilloporidae</taxon>
        <taxon>Pocillopora</taxon>
    </lineage>
</organism>